<dbReference type="Proteomes" id="UP000294933">
    <property type="component" value="Unassembled WGS sequence"/>
</dbReference>
<evidence type="ECO:0000313" key="4">
    <source>
        <dbReference type="Proteomes" id="UP000294933"/>
    </source>
</evidence>
<dbReference type="OrthoDB" id="3221808at2759"/>
<reference evidence="3 4" key="1">
    <citation type="submission" date="2018-06" db="EMBL/GenBank/DDBJ databases">
        <title>A transcriptomic atlas of mushroom development highlights an independent origin of complex multicellularity.</title>
        <authorList>
            <consortium name="DOE Joint Genome Institute"/>
            <person name="Krizsan K."/>
            <person name="Almasi E."/>
            <person name="Merenyi Z."/>
            <person name="Sahu N."/>
            <person name="Viragh M."/>
            <person name="Koszo T."/>
            <person name="Mondo S."/>
            <person name="Kiss B."/>
            <person name="Balint B."/>
            <person name="Kues U."/>
            <person name="Barry K."/>
            <person name="Hegedus J.C."/>
            <person name="Henrissat B."/>
            <person name="Johnson J."/>
            <person name="Lipzen A."/>
            <person name="Ohm R."/>
            <person name="Nagy I."/>
            <person name="Pangilinan J."/>
            <person name="Yan J."/>
            <person name="Xiong Y."/>
            <person name="Grigoriev I.V."/>
            <person name="Hibbett D.S."/>
            <person name="Nagy L.G."/>
        </authorList>
    </citation>
    <scope>NUCLEOTIDE SEQUENCE [LARGE SCALE GENOMIC DNA]</scope>
    <source>
        <strain evidence="3 4">SZMC22713</strain>
    </source>
</reference>
<dbReference type="InterPro" id="IPR045338">
    <property type="entry name" value="DUF6535"/>
</dbReference>
<keyword evidence="4" id="KW-1185">Reference proteome</keyword>
<accession>A0A4Y7QJT4</accession>
<evidence type="ECO:0000259" key="2">
    <source>
        <dbReference type="Pfam" id="PF20153"/>
    </source>
</evidence>
<organism evidence="3 4">
    <name type="scientific">Rickenella mellea</name>
    <dbReference type="NCBI Taxonomy" id="50990"/>
    <lineage>
        <taxon>Eukaryota</taxon>
        <taxon>Fungi</taxon>
        <taxon>Dikarya</taxon>
        <taxon>Basidiomycota</taxon>
        <taxon>Agaricomycotina</taxon>
        <taxon>Agaricomycetes</taxon>
        <taxon>Hymenochaetales</taxon>
        <taxon>Rickenellaceae</taxon>
        <taxon>Rickenella</taxon>
    </lineage>
</organism>
<keyword evidence="1" id="KW-1133">Transmembrane helix</keyword>
<evidence type="ECO:0000313" key="3">
    <source>
        <dbReference type="EMBL" id="TDL27675.1"/>
    </source>
</evidence>
<sequence>MSADKENGDATFKGRSVGGYDNPSDKMWSIYVAEAGKFDKGLVDSWRGDMEGILIFAGLFSASVTAFIIESYKKLSPDSGDMTVALLAQISSQLVAISNGTNLATSSPSPTHGAFKPTSSAVVANVFFFLSLALALVCAIHATMVEPWARNYLQLIERHPAPD</sequence>
<dbReference type="VEuPathDB" id="FungiDB:BD410DRAFT_760794"/>
<name>A0A4Y7QJT4_9AGAM</name>
<keyword evidence="1" id="KW-0812">Transmembrane</keyword>
<dbReference type="AlphaFoldDB" id="A0A4Y7QJT4"/>
<feature type="domain" description="DUF6535" evidence="2">
    <location>
        <begin position="28"/>
        <end position="156"/>
    </location>
</feature>
<evidence type="ECO:0000256" key="1">
    <source>
        <dbReference type="SAM" id="Phobius"/>
    </source>
</evidence>
<feature type="non-terminal residue" evidence="3">
    <location>
        <position position="163"/>
    </location>
</feature>
<protein>
    <recommendedName>
        <fullName evidence="2">DUF6535 domain-containing protein</fullName>
    </recommendedName>
</protein>
<gene>
    <name evidence="3" type="ORF">BD410DRAFT_760794</name>
</gene>
<dbReference type="Pfam" id="PF20153">
    <property type="entry name" value="DUF6535"/>
    <property type="match status" value="1"/>
</dbReference>
<feature type="transmembrane region" description="Helical" evidence="1">
    <location>
        <begin position="52"/>
        <end position="72"/>
    </location>
</feature>
<dbReference type="EMBL" id="ML170158">
    <property type="protein sequence ID" value="TDL27675.1"/>
    <property type="molecule type" value="Genomic_DNA"/>
</dbReference>
<keyword evidence="1" id="KW-0472">Membrane</keyword>
<feature type="transmembrane region" description="Helical" evidence="1">
    <location>
        <begin position="121"/>
        <end position="142"/>
    </location>
</feature>
<proteinExistence type="predicted"/>